<keyword evidence="2" id="KW-1185">Reference proteome</keyword>
<accession>A0A3D9KFF7</accession>
<protein>
    <submittedName>
        <fullName evidence="1">Uncharacterized protein</fullName>
    </submittedName>
</protein>
<reference evidence="1 2" key="1">
    <citation type="submission" date="2018-07" db="EMBL/GenBank/DDBJ databases">
        <title>Genomic Encyclopedia of Type Strains, Phase III (KMG-III): the genomes of soil and plant-associated and newly described type strains.</title>
        <authorList>
            <person name="Whitman W."/>
        </authorList>
    </citation>
    <scope>NUCLEOTIDE SEQUENCE [LARGE SCALE GENOMIC DNA]</scope>
    <source>
        <strain evidence="1 2">CECT 7287</strain>
    </source>
</reference>
<comment type="caution">
    <text evidence="1">The sequence shown here is derived from an EMBL/GenBank/DDBJ whole genome shotgun (WGS) entry which is preliminary data.</text>
</comment>
<sequence length="156" mass="17847">MTVEQVKKSESAEYIGKIENIMVYEGTVSDLPAVIYYDFDGNKLWSGMYIIDSDYVNNNLYIRDYDKLKKGLIAKYGNPIHENDEIWYDDLFQDEPRSNWGTAIAAEQLSLMTVWDVDGTKISLTLTGSDFEVMLGINYSSPEKEQASEEIDLDDL</sequence>
<dbReference type="Proteomes" id="UP000256977">
    <property type="component" value="Unassembled WGS sequence"/>
</dbReference>
<name>A0A3D9KFF7_9BACL</name>
<dbReference type="RefSeq" id="WP_116060189.1">
    <property type="nucleotide sequence ID" value="NZ_QRDZ01000005.1"/>
</dbReference>
<evidence type="ECO:0000313" key="1">
    <source>
        <dbReference type="EMBL" id="RED85189.1"/>
    </source>
</evidence>
<gene>
    <name evidence="1" type="ORF">DFP98_105200</name>
</gene>
<dbReference type="AlphaFoldDB" id="A0A3D9KFF7"/>
<evidence type="ECO:0000313" key="2">
    <source>
        <dbReference type="Proteomes" id="UP000256977"/>
    </source>
</evidence>
<organism evidence="1 2">
    <name type="scientific">Cohnella phaseoli</name>
    <dbReference type="NCBI Taxonomy" id="456490"/>
    <lineage>
        <taxon>Bacteria</taxon>
        <taxon>Bacillati</taxon>
        <taxon>Bacillota</taxon>
        <taxon>Bacilli</taxon>
        <taxon>Bacillales</taxon>
        <taxon>Paenibacillaceae</taxon>
        <taxon>Cohnella</taxon>
    </lineage>
</organism>
<dbReference type="OrthoDB" id="2086244at2"/>
<proteinExistence type="predicted"/>
<dbReference type="EMBL" id="QRDZ01000005">
    <property type="protein sequence ID" value="RED85189.1"/>
    <property type="molecule type" value="Genomic_DNA"/>
</dbReference>